<comment type="caution">
    <text evidence="1">The sequence shown here is derived from an EMBL/GenBank/DDBJ whole genome shotgun (WGS) entry which is preliminary data.</text>
</comment>
<protein>
    <recommendedName>
        <fullName evidence="3">Cadherin domain-containing protein</fullName>
    </recommendedName>
</protein>
<organism evidence="1 2">
    <name type="scientific">Allacma fusca</name>
    <dbReference type="NCBI Taxonomy" id="39272"/>
    <lineage>
        <taxon>Eukaryota</taxon>
        <taxon>Metazoa</taxon>
        <taxon>Ecdysozoa</taxon>
        <taxon>Arthropoda</taxon>
        <taxon>Hexapoda</taxon>
        <taxon>Collembola</taxon>
        <taxon>Symphypleona</taxon>
        <taxon>Sminthuridae</taxon>
        <taxon>Allacma</taxon>
    </lineage>
</organism>
<feature type="non-terminal residue" evidence="1">
    <location>
        <position position="1"/>
    </location>
</feature>
<sequence>MTVKGEDEGGLSTITTVNIRVMDINDRNPEWVPFDFSVKEGCAGQIIGRIEAKDADELENGEI</sequence>
<gene>
    <name evidence="1" type="ORF">AFUS01_LOCUS41631</name>
</gene>
<dbReference type="OrthoDB" id="10029135at2759"/>
<dbReference type="Proteomes" id="UP000708208">
    <property type="component" value="Unassembled WGS sequence"/>
</dbReference>
<accession>A0A8J2PXJ9</accession>
<reference evidence="1" key="1">
    <citation type="submission" date="2021-06" db="EMBL/GenBank/DDBJ databases">
        <authorList>
            <person name="Hodson N. C."/>
            <person name="Mongue J. A."/>
            <person name="Jaron S. K."/>
        </authorList>
    </citation>
    <scope>NUCLEOTIDE SEQUENCE</scope>
</reference>
<keyword evidence="2" id="KW-1185">Reference proteome</keyword>
<dbReference type="EMBL" id="CAJVCH010562637">
    <property type="protein sequence ID" value="CAG7831912.1"/>
    <property type="molecule type" value="Genomic_DNA"/>
</dbReference>
<proteinExistence type="predicted"/>
<evidence type="ECO:0000313" key="1">
    <source>
        <dbReference type="EMBL" id="CAG7831912.1"/>
    </source>
</evidence>
<evidence type="ECO:0000313" key="2">
    <source>
        <dbReference type="Proteomes" id="UP000708208"/>
    </source>
</evidence>
<evidence type="ECO:0008006" key="3">
    <source>
        <dbReference type="Google" id="ProtNLM"/>
    </source>
</evidence>
<name>A0A8J2PXJ9_9HEXA</name>
<dbReference type="AlphaFoldDB" id="A0A8J2PXJ9"/>